<dbReference type="InterPro" id="IPR003423">
    <property type="entry name" value="OMP_efflux"/>
</dbReference>
<dbReference type="STRING" id="1111728.GCA_000427805_04206"/>
<dbReference type="GO" id="GO:1990281">
    <property type="term" value="C:efflux pump complex"/>
    <property type="evidence" value="ECO:0007669"/>
    <property type="project" value="TreeGrafter"/>
</dbReference>
<sequence length="470" mass="51441">MFGKSFALPVCFQRNCPTDQSYIGYQKAAVRLALAISLFAIDSMASLSAAPLPKWAESPKVEQVNSLPLREAILRSFGRSPAIEQAAAQAGIGKAQIDEAKSAWLPQVGLNGAAGQSKQTDSNGTLRNSASYGITLSQLVYDFGKTNNNIKQQQTLSASYHYNLLNVMTEVGEKTTLAYLQVKRYQALCSAVETNIRSLDNVKSMAALRADAGLSSSSDVLQAESRIAAMRATLEQYKAELETAKSQLAVLTGIRADILPDFPEQLLEQPISLNDINYQNNPQVQSAQSQQNAASYGVKNAQSQYWPTLSLQAGRTRYETDNHAYWNDQMQLSVEAPIYQGGATSARIKQAEGARRAAESQVNQAKMDINQRAATAFANWNGAREREEAGQQQFTSAVTARDVYKNEYKLSKRSLNDLLTVEQDVHQAAVAQLSADFDGWNSSVSYAAAVDNLLPLLDIVRKHQDDLPNL</sequence>
<keyword evidence="3" id="KW-0813">Transport</keyword>
<comment type="similarity">
    <text evidence="2">Belongs to the outer membrane factor (OMF) (TC 1.B.17) family.</text>
</comment>
<keyword evidence="11" id="KW-1185">Reference proteome</keyword>
<dbReference type="GO" id="GO:0015562">
    <property type="term" value="F:efflux transmembrane transporter activity"/>
    <property type="evidence" value="ECO:0007669"/>
    <property type="project" value="InterPro"/>
</dbReference>
<evidence type="ECO:0000313" key="12">
    <source>
        <dbReference type="Proteomes" id="UP000373449"/>
    </source>
</evidence>
<dbReference type="EMBL" id="PDDX01000001">
    <property type="protein sequence ID" value="PHI30384.1"/>
    <property type="molecule type" value="Genomic_DNA"/>
</dbReference>
<keyword evidence="6" id="KW-0472">Membrane</keyword>
<reference evidence="10 12" key="3">
    <citation type="submission" date="2019-03" db="EMBL/GenBank/DDBJ databases">
        <authorList>
            <consortium name="Pathogen Informatics"/>
        </authorList>
    </citation>
    <scope>NUCLEOTIDE SEQUENCE [LARGE SCALE GENOMIC DNA]</scope>
    <source>
        <strain evidence="10 12">NCTC12282</strain>
    </source>
</reference>
<comment type="subcellular location">
    <subcellularLocation>
        <location evidence="1">Cell outer membrane</location>
    </subcellularLocation>
</comment>
<accession>A0A2C6DNK7</accession>
<evidence type="ECO:0000313" key="9">
    <source>
        <dbReference type="EMBL" id="PHI30384.1"/>
    </source>
</evidence>
<dbReference type="Proteomes" id="UP000373449">
    <property type="component" value="Unassembled WGS sequence"/>
</dbReference>
<keyword evidence="4" id="KW-1134">Transmembrane beta strand</keyword>
<dbReference type="Gene3D" id="1.20.1600.10">
    <property type="entry name" value="Outer membrane efflux proteins (OEP)"/>
    <property type="match status" value="1"/>
</dbReference>
<dbReference type="NCBIfam" id="TIGR01844">
    <property type="entry name" value="type_I_sec_TolC"/>
    <property type="match status" value="1"/>
</dbReference>
<feature type="coiled-coil region" evidence="8">
    <location>
        <begin position="220"/>
        <end position="254"/>
    </location>
</feature>
<evidence type="ECO:0000313" key="11">
    <source>
        <dbReference type="Proteomes" id="UP000224974"/>
    </source>
</evidence>
<keyword evidence="7" id="KW-0998">Cell outer membrane</keyword>
<evidence type="ECO:0000256" key="8">
    <source>
        <dbReference type="SAM" id="Coils"/>
    </source>
</evidence>
<reference evidence="11" key="2">
    <citation type="submission" date="2017-09" db="EMBL/GenBank/DDBJ databases">
        <title>FDA dAtabase for Regulatory Grade micrObial Sequences (FDA-ARGOS): Supporting development and validation of Infectious Disease Dx tests.</title>
        <authorList>
            <person name="Minogue T."/>
            <person name="Wolcott M."/>
            <person name="Wasieloski L."/>
            <person name="Aguilar W."/>
            <person name="Moore D."/>
            <person name="Tallon L."/>
            <person name="Sadzewicz L."/>
            <person name="Ott S."/>
            <person name="Zhao X."/>
            <person name="Nagaraj S."/>
            <person name="Vavikolanu K."/>
            <person name="Aluvathingal J."/>
            <person name="Nadendla S."/>
            <person name="Sichtig H."/>
        </authorList>
    </citation>
    <scope>NUCLEOTIDE SEQUENCE [LARGE SCALE GENOMIC DNA]</scope>
    <source>
        <strain evidence="11">FDAARGOS_387</strain>
    </source>
</reference>
<organism evidence="9 11">
    <name type="scientific">Budvicia aquatica</name>
    <dbReference type="NCBI Taxonomy" id="82979"/>
    <lineage>
        <taxon>Bacteria</taxon>
        <taxon>Pseudomonadati</taxon>
        <taxon>Pseudomonadota</taxon>
        <taxon>Gammaproteobacteria</taxon>
        <taxon>Enterobacterales</taxon>
        <taxon>Budviciaceae</taxon>
        <taxon>Budvicia</taxon>
    </lineage>
</organism>
<proteinExistence type="inferred from homology"/>
<dbReference type="EMBL" id="CAADJA010000002">
    <property type="protein sequence ID" value="VFS49521.1"/>
    <property type="molecule type" value="Genomic_DNA"/>
</dbReference>
<evidence type="ECO:0000256" key="4">
    <source>
        <dbReference type="ARBA" id="ARBA00022452"/>
    </source>
</evidence>
<dbReference type="SUPFAM" id="SSF56954">
    <property type="entry name" value="Outer membrane efflux proteins (OEP)"/>
    <property type="match status" value="1"/>
</dbReference>
<evidence type="ECO:0000256" key="5">
    <source>
        <dbReference type="ARBA" id="ARBA00022692"/>
    </source>
</evidence>
<evidence type="ECO:0000313" key="10">
    <source>
        <dbReference type="EMBL" id="VFS49521.1"/>
    </source>
</evidence>
<gene>
    <name evidence="10" type="primary">bepC_3</name>
    <name evidence="9" type="ORF">CRN84_14085</name>
    <name evidence="10" type="ORF">NCTC12282_03988</name>
</gene>
<keyword evidence="5" id="KW-0812">Transmembrane</keyword>
<name>A0A2C6DNK7_9GAMM</name>
<dbReference type="GO" id="GO:0009279">
    <property type="term" value="C:cell outer membrane"/>
    <property type="evidence" value="ECO:0007669"/>
    <property type="project" value="UniProtKB-SubCell"/>
</dbReference>
<evidence type="ECO:0000256" key="2">
    <source>
        <dbReference type="ARBA" id="ARBA00007613"/>
    </source>
</evidence>
<evidence type="ECO:0000256" key="3">
    <source>
        <dbReference type="ARBA" id="ARBA00022448"/>
    </source>
</evidence>
<dbReference type="InterPro" id="IPR051906">
    <property type="entry name" value="TolC-like"/>
</dbReference>
<dbReference type="InterPro" id="IPR010130">
    <property type="entry name" value="T1SS_OMP_TolC"/>
</dbReference>
<evidence type="ECO:0000256" key="7">
    <source>
        <dbReference type="ARBA" id="ARBA00023237"/>
    </source>
</evidence>
<keyword evidence="8" id="KW-0175">Coiled coil</keyword>
<dbReference type="AlphaFoldDB" id="A0A2C6DNK7"/>
<evidence type="ECO:0000256" key="1">
    <source>
        <dbReference type="ARBA" id="ARBA00004442"/>
    </source>
</evidence>
<reference evidence="9" key="1">
    <citation type="submission" date="2017-09" db="EMBL/GenBank/DDBJ databases">
        <title>FDA dAtabase for Regulatory Grade micrObial Sequences (FDA-ARGOS): Supporting development and validation of Infectious Disease Dx tests.</title>
        <authorList>
            <person name="Minogue T."/>
            <person name="Wolcott M."/>
            <person name="Wasieloski L."/>
            <person name="Aguilar W."/>
            <person name="Moore D."/>
            <person name="Tallon L.J."/>
            <person name="Sadzewicz L."/>
            <person name="Ott S."/>
            <person name="Zhao X."/>
            <person name="Nagaraj S."/>
            <person name="Vavikolanu K."/>
            <person name="Aluvathingal J."/>
            <person name="Nadendla S."/>
            <person name="Sichtig H."/>
        </authorList>
    </citation>
    <scope>NUCLEOTIDE SEQUENCE</scope>
    <source>
        <strain evidence="9">FDAARGOS_387</strain>
    </source>
</reference>
<dbReference type="Proteomes" id="UP000224974">
    <property type="component" value="Unassembled WGS sequence"/>
</dbReference>
<dbReference type="OrthoDB" id="314748at2"/>
<dbReference type="GO" id="GO:0015288">
    <property type="term" value="F:porin activity"/>
    <property type="evidence" value="ECO:0007669"/>
    <property type="project" value="TreeGrafter"/>
</dbReference>
<evidence type="ECO:0000256" key="6">
    <source>
        <dbReference type="ARBA" id="ARBA00023136"/>
    </source>
</evidence>
<dbReference type="Pfam" id="PF02321">
    <property type="entry name" value="OEP"/>
    <property type="match status" value="2"/>
</dbReference>
<dbReference type="PANTHER" id="PTHR30026">
    <property type="entry name" value="OUTER MEMBRANE PROTEIN TOLC"/>
    <property type="match status" value="1"/>
</dbReference>
<protein>
    <submittedName>
        <fullName evidence="10">Outer membrane efflux protein BepC</fullName>
    </submittedName>
    <submittedName>
        <fullName evidence="9">Transporter</fullName>
    </submittedName>
</protein>
<dbReference type="PANTHER" id="PTHR30026:SF22">
    <property type="entry name" value="OUTER MEMBRANE EFFLUX PROTEIN"/>
    <property type="match status" value="1"/>
</dbReference>